<name>A0A1R3K9W2_COCAP</name>
<dbReference type="EMBL" id="AWWV01005899">
    <property type="protein sequence ID" value="OMP03890.1"/>
    <property type="molecule type" value="Genomic_DNA"/>
</dbReference>
<feature type="compositionally biased region" description="Polar residues" evidence="1">
    <location>
        <begin position="32"/>
        <end position="43"/>
    </location>
</feature>
<accession>A0A1R3K9W2</accession>
<evidence type="ECO:0000313" key="3">
    <source>
        <dbReference type="Proteomes" id="UP000188268"/>
    </source>
</evidence>
<sequence>MYVWFTVECVGYFGLSWAITRLFAIEQRSSVPIQTGSRQGSSLNEKRDKGARDTSKRSLSPCSAELWLLSLLI</sequence>
<evidence type="ECO:0000256" key="1">
    <source>
        <dbReference type="SAM" id="MobiDB-lite"/>
    </source>
</evidence>
<feature type="compositionally biased region" description="Basic and acidic residues" evidence="1">
    <location>
        <begin position="44"/>
        <end position="56"/>
    </location>
</feature>
<dbReference type="Proteomes" id="UP000188268">
    <property type="component" value="Unassembled WGS sequence"/>
</dbReference>
<feature type="region of interest" description="Disordered" evidence="1">
    <location>
        <begin position="32"/>
        <end position="59"/>
    </location>
</feature>
<keyword evidence="3" id="KW-1185">Reference proteome</keyword>
<dbReference type="AlphaFoldDB" id="A0A1R3K9W2"/>
<gene>
    <name evidence="2" type="ORF">CCACVL1_02230</name>
</gene>
<evidence type="ECO:0000313" key="2">
    <source>
        <dbReference type="EMBL" id="OMP03890.1"/>
    </source>
</evidence>
<comment type="caution">
    <text evidence="2">The sequence shown here is derived from an EMBL/GenBank/DDBJ whole genome shotgun (WGS) entry which is preliminary data.</text>
</comment>
<protein>
    <submittedName>
        <fullName evidence="2">Uncharacterized protein</fullName>
    </submittedName>
</protein>
<proteinExistence type="predicted"/>
<dbReference type="Gramene" id="OMP03890">
    <property type="protein sequence ID" value="OMP03890"/>
    <property type="gene ID" value="CCACVL1_02230"/>
</dbReference>
<organism evidence="2 3">
    <name type="scientific">Corchorus capsularis</name>
    <name type="common">Jute</name>
    <dbReference type="NCBI Taxonomy" id="210143"/>
    <lineage>
        <taxon>Eukaryota</taxon>
        <taxon>Viridiplantae</taxon>
        <taxon>Streptophyta</taxon>
        <taxon>Embryophyta</taxon>
        <taxon>Tracheophyta</taxon>
        <taxon>Spermatophyta</taxon>
        <taxon>Magnoliopsida</taxon>
        <taxon>eudicotyledons</taxon>
        <taxon>Gunneridae</taxon>
        <taxon>Pentapetalae</taxon>
        <taxon>rosids</taxon>
        <taxon>malvids</taxon>
        <taxon>Malvales</taxon>
        <taxon>Malvaceae</taxon>
        <taxon>Grewioideae</taxon>
        <taxon>Apeibeae</taxon>
        <taxon>Corchorus</taxon>
    </lineage>
</organism>
<reference evidence="2 3" key="1">
    <citation type="submission" date="2013-09" db="EMBL/GenBank/DDBJ databases">
        <title>Corchorus capsularis genome sequencing.</title>
        <authorList>
            <person name="Alam M."/>
            <person name="Haque M.S."/>
            <person name="Islam M.S."/>
            <person name="Emdad E.M."/>
            <person name="Islam M.M."/>
            <person name="Ahmed B."/>
            <person name="Halim A."/>
            <person name="Hossen Q.M.M."/>
            <person name="Hossain M.Z."/>
            <person name="Ahmed R."/>
            <person name="Khan M.M."/>
            <person name="Islam R."/>
            <person name="Rashid M.M."/>
            <person name="Khan S.A."/>
            <person name="Rahman M.S."/>
            <person name="Alam M."/>
        </authorList>
    </citation>
    <scope>NUCLEOTIDE SEQUENCE [LARGE SCALE GENOMIC DNA]</scope>
    <source>
        <strain evidence="3">cv. CVL-1</strain>
        <tissue evidence="2">Whole seedling</tissue>
    </source>
</reference>